<dbReference type="STRING" id="1123010.SAMN02745724_01152"/>
<dbReference type="Pfam" id="PF03872">
    <property type="entry name" value="RseA_N"/>
    <property type="match status" value="1"/>
</dbReference>
<accession>A0A1I1HKU9</accession>
<keyword evidence="7" id="KW-0997">Cell inner membrane</keyword>
<evidence type="ECO:0000256" key="3">
    <source>
        <dbReference type="ARBA" id="ARBA00022475"/>
    </source>
</evidence>
<keyword evidence="4" id="KW-0812">Transmembrane</keyword>
<reference evidence="11 12" key="1">
    <citation type="submission" date="2016-10" db="EMBL/GenBank/DDBJ databases">
        <authorList>
            <person name="de Groot N.N."/>
        </authorList>
    </citation>
    <scope>NUCLEOTIDE SEQUENCE [LARGE SCALE GENOMIC DNA]</scope>
    <source>
        <strain evidence="11 12">DSM 6059</strain>
    </source>
</reference>
<evidence type="ECO:0000256" key="7">
    <source>
        <dbReference type="PIRNR" id="PIRNR016938"/>
    </source>
</evidence>
<dbReference type="InterPro" id="IPR036147">
    <property type="entry name" value="Anti-sigma_E_RseA_N_sf"/>
</dbReference>
<evidence type="ECO:0000256" key="1">
    <source>
        <dbReference type="ARBA" id="ARBA00004162"/>
    </source>
</evidence>
<proteinExistence type="inferred from homology"/>
<dbReference type="PANTHER" id="PTHR38104:SF1">
    <property type="entry name" value="ANTI-SIGMA-E FACTOR RSEA"/>
    <property type="match status" value="1"/>
</dbReference>
<dbReference type="Gene3D" id="1.10.10.880">
    <property type="entry name" value="Anti sigma-E protein RseA, N-terminal domain"/>
    <property type="match status" value="1"/>
</dbReference>
<evidence type="ECO:0000256" key="5">
    <source>
        <dbReference type="ARBA" id="ARBA00022989"/>
    </source>
</evidence>
<evidence type="ECO:0000256" key="4">
    <source>
        <dbReference type="ARBA" id="ARBA00022692"/>
    </source>
</evidence>
<feature type="region of interest" description="Disordered" evidence="8">
    <location>
        <begin position="189"/>
        <end position="210"/>
    </location>
</feature>
<dbReference type="RefSeq" id="WP_091981405.1">
    <property type="nucleotide sequence ID" value="NZ_FOLO01000006.1"/>
</dbReference>
<dbReference type="GO" id="GO:0016989">
    <property type="term" value="F:sigma factor antagonist activity"/>
    <property type="evidence" value="ECO:0007669"/>
    <property type="project" value="InterPro"/>
</dbReference>
<protein>
    <recommendedName>
        <fullName evidence="7">Anti-sigma-E factor RseA</fullName>
    </recommendedName>
    <alternativeName>
        <fullName evidence="7">Regulator of SigE</fullName>
    </alternativeName>
    <alternativeName>
        <fullName evidence="7">Sigma-E anti-sigma factor RseA</fullName>
    </alternativeName>
    <alternativeName>
        <fullName evidence="7">Sigma-E factor negative regulatory protein</fullName>
    </alternativeName>
</protein>
<keyword evidence="5" id="KW-1133">Transmembrane helix</keyword>
<dbReference type="InterPro" id="IPR026279">
    <property type="entry name" value="RseA"/>
</dbReference>
<organism evidence="11 12">
    <name type="scientific">Pseudoalteromonas denitrificans DSM 6059</name>
    <dbReference type="NCBI Taxonomy" id="1123010"/>
    <lineage>
        <taxon>Bacteria</taxon>
        <taxon>Pseudomonadati</taxon>
        <taxon>Pseudomonadota</taxon>
        <taxon>Gammaproteobacteria</taxon>
        <taxon>Alteromonadales</taxon>
        <taxon>Pseudoalteromonadaceae</taxon>
        <taxon>Pseudoalteromonas</taxon>
    </lineage>
</organism>
<evidence type="ECO:0000259" key="10">
    <source>
        <dbReference type="Pfam" id="PF03873"/>
    </source>
</evidence>
<comment type="subcellular location">
    <subcellularLocation>
        <location evidence="7">Cell inner membrane</location>
    </subcellularLocation>
    <subcellularLocation>
        <location evidence="1">Cell membrane</location>
        <topology evidence="1">Single-pass membrane protein</topology>
    </subcellularLocation>
</comment>
<evidence type="ECO:0000259" key="9">
    <source>
        <dbReference type="Pfam" id="PF03872"/>
    </source>
</evidence>
<dbReference type="InterPro" id="IPR052383">
    <property type="entry name" value="Anti-sigma-E_RseA-like"/>
</dbReference>
<feature type="domain" description="Anti sigma-E protein RseA C-terminal" evidence="10">
    <location>
        <begin position="140"/>
        <end position="188"/>
    </location>
</feature>
<dbReference type="SUPFAM" id="SSF89069">
    <property type="entry name" value="N-terminal, cytoplasmic domain of anti-sigmaE factor RseA"/>
    <property type="match status" value="1"/>
</dbReference>
<feature type="domain" description="Anti sigma-E protein RseA N-terminal" evidence="9">
    <location>
        <begin position="11"/>
        <end position="74"/>
    </location>
</feature>
<evidence type="ECO:0000313" key="12">
    <source>
        <dbReference type="Proteomes" id="UP000198862"/>
    </source>
</evidence>
<dbReference type="PANTHER" id="PTHR38104">
    <property type="match status" value="1"/>
</dbReference>
<comment type="similarity">
    <text evidence="2 7">Belongs to the RseA family.</text>
</comment>
<name>A0A1I1HKU9_9GAMM</name>
<dbReference type="OrthoDB" id="6194196at2"/>
<keyword evidence="3 7" id="KW-1003">Cell membrane</keyword>
<evidence type="ECO:0000256" key="8">
    <source>
        <dbReference type="SAM" id="MobiDB-lite"/>
    </source>
</evidence>
<dbReference type="EMBL" id="FOLO01000006">
    <property type="protein sequence ID" value="SFC21710.1"/>
    <property type="molecule type" value="Genomic_DNA"/>
</dbReference>
<feature type="compositionally biased region" description="Basic and acidic residues" evidence="8">
    <location>
        <begin position="191"/>
        <end position="210"/>
    </location>
</feature>
<keyword evidence="12" id="KW-1185">Reference proteome</keyword>
<evidence type="ECO:0000256" key="6">
    <source>
        <dbReference type="ARBA" id="ARBA00023136"/>
    </source>
</evidence>
<evidence type="ECO:0000313" key="11">
    <source>
        <dbReference type="EMBL" id="SFC21710.1"/>
    </source>
</evidence>
<evidence type="ECO:0000256" key="2">
    <source>
        <dbReference type="ARBA" id="ARBA00005837"/>
    </source>
</evidence>
<comment type="function">
    <text evidence="7">An anti-sigma factor for extracytoplasmic function (ECF) sigma factor sigma-E (RpoE). ECF sigma factors are held in an inactive form by an anti-sigma factor until released by regulated intramembrane proteolysis (RIP). RIP occurs when an extracytoplasmic signal triggers a concerted proteolytic cascade to transmit information and elicit cellular responses. The membrane-spanning regulatory substrate protein is first cut periplasmically (site-1 protease, S1P, DegS), then within the membrane itself (site-2 protease, S2P, RseP), while cytoplasmic proteases finish degrading the anti-sigma factor, liberating sigma-E.</text>
</comment>
<dbReference type="Proteomes" id="UP000198862">
    <property type="component" value="Unassembled WGS sequence"/>
</dbReference>
<gene>
    <name evidence="11" type="ORF">SAMN02745724_01152</name>
</gene>
<dbReference type="Pfam" id="PF03873">
    <property type="entry name" value="RseA_C"/>
    <property type="match status" value="1"/>
</dbReference>
<dbReference type="InterPro" id="IPR005573">
    <property type="entry name" value="Anti-sigma_E_RseA_C"/>
</dbReference>
<dbReference type="InterPro" id="IPR005572">
    <property type="entry name" value="Anti-sigma_E_RseA_N"/>
</dbReference>
<comment type="subunit">
    <text evidence="7">Interacts 1:1 with ECF RNA polymerase sigma-E (RpoE); this inhibits the interaction of sigma-E with the RNA polymerase catalytic core and leads to a decreased expression of sigma-E-regulated genes. Interacts with RseB.</text>
</comment>
<dbReference type="PIRSF" id="PIRSF016938">
    <property type="entry name" value="RseA"/>
    <property type="match status" value="1"/>
</dbReference>
<keyword evidence="6 7" id="KW-0472">Membrane</keyword>
<dbReference type="GO" id="GO:0005886">
    <property type="term" value="C:plasma membrane"/>
    <property type="evidence" value="ECO:0007669"/>
    <property type="project" value="UniProtKB-SubCell"/>
</dbReference>
<sequence>MTIKQLTEQDKAEISAFLDAEEGLSEFMIQSEAGKTLEKYSLIGDVMRANDKDFIHLDIASKVASQLEHEPIFADFNKSDVVSNVQVDAEKTDNVVAFNWKKPFSQIAIAASVAMFAIVGVQNLPTDDVQVTESLPLLQLQTTPFGGVASPVSYSSEKPALQNASSNLRKLQQQRIGALVMEHQRQTRIATSEKKLQSDDLNKIKNEDSK</sequence>
<dbReference type="AlphaFoldDB" id="A0A1I1HKU9"/>